<protein>
    <submittedName>
        <fullName evidence="1">Uncharacterized protein</fullName>
    </submittedName>
</protein>
<evidence type="ECO:0000313" key="2">
    <source>
        <dbReference type="Proteomes" id="UP000008207"/>
    </source>
</evidence>
<accession>B8INQ9</accession>
<proteinExistence type="predicted"/>
<organism evidence="1 2">
    <name type="scientific">Methylobacterium nodulans (strain LMG 21967 / CNCM I-2342 / ORS 2060)</name>
    <dbReference type="NCBI Taxonomy" id="460265"/>
    <lineage>
        <taxon>Bacteria</taxon>
        <taxon>Pseudomonadati</taxon>
        <taxon>Pseudomonadota</taxon>
        <taxon>Alphaproteobacteria</taxon>
        <taxon>Hyphomicrobiales</taxon>
        <taxon>Methylobacteriaceae</taxon>
        <taxon>Methylobacterium</taxon>
    </lineage>
</organism>
<dbReference type="EMBL" id="CP001349">
    <property type="protein sequence ID" value="ACL58425.1"/>
    <property type="molecule type" value="Genomic_DNA"/>
</dbReference>
<keyword evidence="2" id="KW-1185">Reference proteome</keyword>
<sequence>MSLSIEMTLRGVLAAGKWRNEASLKTMSDEDCRNTLIVELAGHTKRAPEDNPQRFNNDELIGKGAIVVFLAQAMRYNRDKLKTMSDDEQRNAIIAHNNTRTGIPMDDLKGLTNQQLVRLALVE</sequence>
<dbReference type="OrthoDB" id="8457166at2"/>
<dbReference type="RefSeq" id="WP_015930085.1">
    <property type="nucleotide sequence ID" value="NC_011894.1"/>
</dbReference>
<gene>
    <name evidence="1" type="ordered locus">Mnod_3515</name>
</gene>
<dbReference type="AlphaFoldDB" id="B8INQ9"/>
<name>B8INQ9_METNO</name>
<evidence type="ECO:0000313" key="1">
    <source>
        <dbReference type="EMBL" id="ACL58425.1"/>
    </source>
</evidence>
<dbReference type="Proteomes" id="UP000008207">
    <property type="component" value="Chromosome"/>
</dbReference>
<dbReference type="KEGG" id="mno:Mnod_3515"/>
<reference evidence="1 2" key="1">
    <citation type="submission" date="2009-01" db="EMBL/GenBank/DDBJ databases">
        <title>Complete sequence of chromosome of Methylobacterium nodulans ORS 2060.</title>
        <authorList>
            <consortium name="US DOE Joint Genome Institute"/>
            <person name="Lucas S."/>
            <person name="Copeland A."/>
            <person name="Lapidus A."/>
            <person name="Glavina del Rio T."/>
            <person name="Dalin E."/>
            <person name="Tice H."/>
            <person name="Bruce D."/>
            <person name="Goodwin L."/>
            <person name="Pitluck S."/>
            <person name="Sims D."/>
            <person name="Brettin T."/>
            <person name="Detter J.C."/>
            <person name="Han C."/>
            <person name="Larimer F."/>
            <person name="Land M."/>
            <person name="Hauser L."/>
            <person name="Kyrpides N."/>
            <person name="Ivanova N."/>
            <person name="Marx C.J."/>
            <person name="Richardson P."/>
        </authorList>
    </citation>
    <scope>NUCLEOTIDE SEQUENCE [LARGE SCALE GENOMIC DNA]</scope>
    <source>
        <strain evidence="2">LMG 21967 / CNCM I-2342 / ORS 2060</strain>
    </source>
</reference>
<dbReference type="HOGENOM" id="CLU_2012600_0_0_5"/>